<gene>
    <name evidence="1" type="ORF">ABMA27_013157</name>
</gene>
<dbReference type="EMBL" id="JBEUOH010000004">
    <property type="protein sequence ID" value="KAL0894591.1"/>
    <property type="molecule type" value="Genomic_DNA"/>
</dbReference>
<sequence length="348" mass="39629">MNVTVTTFTNPWSFFCIAEEDGKNIDLIPVEPQNVMSSRIELSDVSHGQYVAVMWNNKWARGLVTMESQFRIWLIDYGIYLRPNEKTVYVNLPPTHKKYPTKVFEASIHGVAPMDKTLTEECEIQNIVTNTWNHGCIEKAQSLIASANHVFFVPVALMLTKHNDVVLGDLYLDIKSKGIVNIIDELEMWPVFAQKNKAIYIENLSTHYTSRRKHRACLLKPAFAEDGLPTMTLETTYEEYSAICDNAPQLQIIEECDSASGDGSTVLEYGGTKDNTLYTLSPSEIERYANMYVTVCGREYNVLNVLTNKMRDLNMCEQYKDHDLKSVGRASTRHSPRCNQNFLLSQSL</sequence>
<protein>
    <recommendedName>
        <fullName evidence="3">Tudor domain-containing protein</fullName>
    </recommendedName>
</protein>
<proteinExistence type="predicted"/>
<evidence type="ECO:0000313" key="1">
    <source>
        <dbReference type="EMBL" id="KAL0894591.1"/>
    </source>
</evidence>
<accession>A0ABR3IEA3</accession>
<organism evidence="1 2">
    <name type="scientific">Loxostege sticticalis</name>
    <name type="common">Beet webworm moth</name>
    <dbReference type="NCBI Taxonomy" id="481309"/>
    <lineage>
        <taxon>Eukaryota</taxon>
        <taxon>Metazoa</taxon>
        <taxon>Ecdysozoa</taxon>
        <taxon>Arthropoda</taxon>
        <taxon>Hexapoda</taxon>
        <taxon>Insecta</taxon>
        <taxon>Pterygota</taxon>
        <taxon>Neoptera</taxon>
        <taxon>Endopterygota</taxon>
        <taxon>Lepidoptera</taxon>
        <taxon>Glossata</taxon>
        <taxon>Ditrysia</taxon>
        <taxon>Pyraloidea</taxon>
        <taxon>Crambidae</taxon>
        <taxon>Pyraustinae</taxon>
        <taxon>Loxostege</taxon>
    </lineage>
</organism>
<dbReference type="Proteomes" id="UP001549920">
    <property type="component" value="Unassembled WGS sequence"/>
</dbReference>
<evidence type="ECO:0008006" key="3">
    <source>
        <dbReference type="Google" id="ProtNLM"/>
    </source>
</evidence>
<evidence type="ECO:0000313" key="2">
    <source>
        <dbReference type="Proteomes" id="UP001549920"/>
    </source>
</evidence>
<dbReference type="SUPFAM" id="SSF63748">
    <property type="entry name" value="Tudor/PWWP/MBT"/>
    <property type="match status" value="1"/>
</dbReference>
<dbReference type="CDD" id="cd20379">
    <property type="entry name" value="Tudor_dTUD-like"/>
    <property type="match status" value="1"/>
</dbReference>
<comment type="caution">
    <text evidence="1">The sequence shown here is derived from an EMBL/GenBank/DDBJ whole genome shotgun (WGS) entry which is preliminary data.</text>
</comment>
<reference evidence="1 2" key="1">
    <citation type="submission" date="2024-06" db="EMBL/GenBank/DDBJ databases">
        <title>A chromosome-level genome assembly of beet webworm, Loxostege sticticalis.</title>
        <authorList>
            <person name="Zhang Y."/>
        </authorList>
    </citation>
    <scope>NUCLEOTIDE SEQUENCE [LARGE SCALE GENOMIC DNA]</scope>
    <source>
        <strain evidence="1">AQ026</strain>
        <tissue evidence="1">Whole body</tissue>
    </source>
</reference>
<keyword evidence="2" id="KW-1185">Reference proteome</keyword>
<name>A0ABR3IEA3_LOXSC</name>